<gene>
    <name evidence="1" type="ORF">OS242_09635</name>
</gene>
<name>A0ABT3X2N4_9BACL</name>
<dbReference type="Proteomes" id="UP001208017">
    <property type="component" value="Unassembled WGS sequence"/>
</dbReference>
<sequence length="355" mass="38961">MHLRMDSTAENCMVKTLDAVFSYYKEAQIPEHALVAAGDGLLLAYGENRKEDGKGARPHLAGFAGEGFLQRASARLGLDLEVAAAPVDAAEAKSRILEWLGKGELCALVLDEEEMTASVREELTRSRAKVDLASNFHIVIPVAFDPATDQVELWMAGVPDTVRFPVSLTDLASTWCHTARLFPEATVVWWGAQPGEIDRAGLCRRALDTVADGLLGQGDLTARCFTWLHPQSFGVQALLDMADELPRWPERVQPYERCKQLFLDMLTIKADAGYVFDQLAHLLDEAALVLEVPVYAELAVQAREIKQEWEILSNLFFKAGFSKAAPAELLTRMADRLRKIAGAVAGIAQGIRTAA</sequence>
<reference evidence="1 2" key="1">
    <citation type="submission" date="2022-11" db="EMBL/GenBank/DDBJ databases">
        <title>Study of microbial diversity in lake waters.</title>
        <authorList>
            <person name="Zhang J."/>
        </authorList>
    </citation>
    <scope>NUCLEOTIDE SEQUENCE [LARGE SCALE GENOMIC DNA]</scope>
    <source>
        <strain evidence="1 2">DT12</strain>
    </source>
</reference>
<organism evidence="1 2">
    <name type="scientific">Tumebacillus lacus</name>
    <dbReference type="NCBI Taxonomy" id="2995335"/>
    <lineage>
        <taxon>Bacteria</taxon>
        <taxon>Bacillati</taxon>
        <taxon>Bacillota</taxon>
        <taxon>Bacilli</taxon>
        <taxon>Bacillales</taxon>
        <taxon>Alicyclobacillaceae</taxon>
        <taxon>Tumebacillus</taxon>
    </lineage>
</organism>
<evidence type="ECO:0000313" key="2">
    <source>
        <dbReference type="Proteomes" id="UP001208017"/>
    </source>
</evidence>
<keyword evidence="2" id="KW-1185">Reference proteome</keyword>
<dbReference type="RefSeq" id="WP_267151473.1">
    <property type="nucleotide sequence ID" value="NZ_JAPMLT010000004.1"/>
</dbReference>
<accession>A0ABT3X2N4</accession>
<comment type="caution">
    <text evidence="1">The sequence shown here is derived from an EMBL/GenBank/DDBJ whole genome shotgun (WGS) entry which is preliminary data.</text>
</comment>
<dbReference type="EMBL" id="JAPMLT010000004">
    <property type="protein sequence ID" value="MCX7570222.1"/>
    <property type="molecule type" value="Genomic_DNA"/>
</dbReference>
<proteinExistence type="predicted"/>
<evidence type="ECO:0000313" key="1">
    <source>
        <dbReference type="EMBL" id="MCX7570222.1"/>
    </source>
</evidence>
<protein>
    <submittedName>
        <fullName evidence="1">Uncharacterized protein</fullName>
    </submittedName>
</protein>